<reference evidence="2" key="1">
    <citation type="journal article" date="2011" name="PLoS ONE">
        <title>Genome of a low-salinity ammonia-oxidizing archaeon determined by single-cell and metagenomic analysis.</title>
        <authorList>
            <person name="Blainey P.C."/>
            <person name="Mosier A.C."/>
            <person name="Potanina A."/>
            <person name="Francis C.A."/>
            <person name="Quake S.R."/>
        </authorList>
    </citation>
    <scope>NUCLEOTIDE SEQUENCE [LARGE SCALE GENOMIC DNA]</scope>
    <source>
        <strain evidence="2">SFB1</strain>
    </source>
</reference>
<sequence>MISKGMIFGLILIISGLPMVIWGFTTFTDEGFNYWLQFGLTDLFFGIGILVMIKFWNRR</sequence>
<keyword evidence="1" id="KW-0472">Membrane</keyword>
<proteinExistence type="predicted"/>
<keyword evidence="1" id="KW-1133">Transmembrane helix</keyword>
<feature type="transmembrane region" description="Helical" evidence="1">
    <location>
        <begin position="34"/>
        <end position="56"/>
    </location>
</feature>
<feature type="transmembrane region" description="Helical" evidence="1">
    <location>
        <begin position="7"/>
        <end position="28"/>
    </location>
</feature>
<evidence type="ECO:0000256" key="1">
    <source>
        <dbReference type="SAM" id="Phobius"/>
    </source>
</evidence>
<dbReference type="EMBL" id="AEGP01000036">
    <property type="protein sequence ID" value="EGG42125.1"/>
    <property type="molecule type" value="Genomic_DNA"/>
</dbReference>
<gene>
    <name evidence="2" type="ORF">Nlim_0994</name>
</gene>
<keyword evidence="1" id="KW-0812">Transmembrane</keyword>
<comment type="caution">
    <text evidence="2">The sequence shown here is derived from an EMBL/GenBank/DDBJ whole genome shotgun (WGS) entry which is preliminary data.</text>
</comment>
<dbReference type="AlphaFoldDB" id="F3KKI6"/>
<organism evidence="2">
    <name type="scientific">Candidatus Nitrosarchaeum limnium SFB1</name>
    <dbReference type="NCBI Taxonomy" id="886738"/>
    <lineage>
        <taxon>Archaea</taxon>
        <taxon>Nitrososphaerota</taxon>
        <taxon>Nitrososphaeria</taxon>
        <taxon>Nitrosopumilales</taxon>
        <taxon>Nitrosopumilaceae</taxon>
        <taxon>Nitrosarchaeum</taxon>
    </lineage>
</organism>
<accession>F3KKI6</accession>
<dbReference type="STRING" id="886738.Nlim_0994"/>
<name>F3KKI6_9ARCH</name>
<dbReference type="Proteomes" id="UP000004348">
    <property type="component" value="Chromosome"/>
</dbReference>
<evidence type="ECO:0000313" key="2">
    <source>
        <dbReference type="EMBL" id="EGG42125.1"/>
    </source>
</evidence>
<dbReference type="HOGENOM" id="CLU_2949101_0_0_2"/>
<protein>
    <submittedName>
        <fullName evidence="2">Uncharacterized protein</fullName>
    </submittedName>
</protein>